<protein>
    <submittedName>
        <fullName evidence="2">Uncharacterized protein</fullName>
    </submittedName>
</protein>
<feature type="region of interest" description="Disordered" evidence="1">
    <location>
        <begin position="13"/>
        <end position="66"/>
    </location>
</feature>
<evidence type="ECO:0000256" key="1">
    <source>
        <dbReference type="SAM" id="MobiDB-lite"/>
    </source>
</evidence>
<reference evidence="2" key="1">
    <citation type="submission" date="2020-02" db="EMBL/GenBank/DDBJ databases">
        <authorList>
            <person name="Meier V. D."/>
        </authorList>
    </citation>
    <scope>NUCLEOTIDE SEQUENCE</scope>
    <source>
        <strain evidence="2">AVDCRST_MAG68</strain>
    </source>
</reference>
<name>A0A6J4MX99_9BACT</name>
<dbReference type="EMBL" id="CADCTW010000235">
    <property type="protein sequence ID" value="CAA9368945.1"/>
    <property type="molecule type" value="Genomic_DNA"/>
</dbReference>
<accession>A0A6J4MX99</accession>
<gene>
    <name evidence="2" type="ORF">AVDCRST_MAG68-5269</name>
</gene>
<proteinExistence type="predicted"/>
<organism evidence="2">
    <name type="scientific">uncultured Gemmatimonadota bacterium</name>
    <dbReference type="NCBI Taxonomy" id="203437"/>
    <lineage>
        <taxon>Bacteria</taxon>
        <taxon>Pseudomonadati</taxon>
        <taxon>Gemmatimonadota</taxon>
        <taxon>environmental samples</taxon>
    </lineage>
</organism>
<dbReference type="AlphaFoldDB" id="A0A6J4MX99"/>
<sequence>MERFSAICVAGKPKAGNGLLQHYGERGRGSLPSTVPRIPRPPRAPPRRRPRSPPDPPEEIHQQRPT</sequence>
<evidence type="ECO:0000313" key="2">
    <source>
        <dbReference type="EMBL" id="CAA9368945.1"/>
    </source>
</evidence>